<evidence type="ECO:0000256" key="1">
    <source>
        <dbReference type="SAM" id="Phobius"/>
    </source>
</evidence>
<sequence length="95" mass="10642">MIKNWLIPLISAFVLSFIFFVASLTTNSVETSIYRASISFLYGLLGGLVILVLYKLVTLELKQKDADIADKKVSVKQTNDQIEETASIVKNLMKE</sequence>
<protein>
    <submittedName>
        <fullName evidence="2">Uncharacterized protein</fullName>
    </submittedName>
</protein>
<keyword evidence="1" id="KW-1133">Transmembrane helix</keyword>
<organism evidence="2 3">
    <name type="scientific">Paenalkalicoccus suaedae</name>
    <dbReference type="NCBI Taxonomy" id="2592382"/>
    <lineage>
        <taxon>Bacteria</taxon>
        <taxon>Bacillati</taxon>
        <taxon>Bacillota</taxon>
        <taxon>Bacilli</taxon>
        <taxon>Bacillales</taxon>
        <taxon>Bacillaceae</taxon>
        <taxon>Paenalkalicoccus</taxon>
    </lineage>
</organism>
<evidence type="ECO:0000313" key="2">
    <source>
        <dbReference type="EMBL" id="QKS71413.1"/>
    </source>
</evidence>
<keyword evidence="1" id="KW-0812">Transmembrane</keyword>
<feature type="transmembrane region" description="Helical" evidence="1">
    <location>
        <begin position="5"/>
        <end position="26"/>
    </location>
</feature>
<feature type="transmembrane region" description="Helical" evidence="1">
    <location>
        <begin position="32"/>
        <end position="54"/>
    </location>
</feature>
<evidence type="ECO:0000313" key="3">
    <source>
        <dbReference type="Proteomes" id="UP000318138"/>
    </source>
</evidence>
<dbReference type="Proteomes" id="UP000318138">
    <property type="component" value="Chromosome"/>
</dbReference>
<keyword evidence="1" id="KW-0472">Membrane</keyword>
<keyword evidence="3" id="KW-1185">Reference proteome</keyword>
<proteinExistence type="predicted"/>
<reference evidence="3" key="1">
    <citation type="submission" date="2019-07" db="EMBL/GenBank/DDBJ databases">
        <title>Bacillus alkalisoli sp. nov. isolated from saline soil.</title>
        <authorList>
            <person name="Sun J.-Q."/>
            <person name="Xu L."/>
        </authorList>
    </citation>
    <scope>NUCLEOTIDE SEQUENCE [LARGE SCALE GENOMIC DNA]</scope>
    <source>
        <strain evidence="3">M4U3P1</strain>
    </source>
</reference>
<dbReference type="RefSeq" id="WP_176009448.1">
    <property type="nucleotide sequence ID" value="NZ_CP041372.2"/>
</dbReference>
<dbReference type="EMBL" id="CP041372">
    <property type="protein sequence ID" value="QKS71413.1"/>
    <property type="molecule type" value="Genomic_DNA"/>
</dbReference>
<name>A0A859FDH2_9BACI</name>
<gene>
    <name evidence="2" type="ORF">FLK61_32450</name>
</gene>
<dbReference type="AlphaFoldDB" id="A0A859FDH2"/>
<accession>A0A859FDH2</accession>
<dbReference type="KEGG" id="psua:FLK61_32450"/>